<organism evidence="2 3">
    <name type="scientific">Rhizopus delemar</name>
    <dbReference type="NCBI Taxonomy" id="936053"/>
    <lineage>
        <taxon>Eukaryota</taxon>
        <taxon>Fungi</taxon>
        <taxon>Fungi incertae sedis</taxon>
        <taxon>Mucoromycota</taxon>
        <taxon>Mucoromycotina</taxon>
        <taxon>Mucoromycetes</taxon>
        <taxon>Mucorales</taxon>
        <taxon>Mucorineae</taxon>
        <taxon>Rhizopodaceae</taxon>
        <taxon>Rhizopus</taxon>
    </lineage>
</organism>
<protein>
    <submittedName>
        <fullName evidence="2">Uncharacterized protein</fullName>
    </submittedName>
</protein>
<dbReference type="EMBL" id="JAANIU010007390">
    <property type="protein sequence ID" value="KAG1537955.1"/>
    <property type="molecule type" value="Genomic_DNA"/>
</dbReference>
<proteinExistence type="predicted"/>
<evidence type="ECO:0000256" key="1">
    <source>
        <dbReference type="SAM" id="MobiDB-lite"/>
    </source>
</evidence>
<reference evidence="2 3" key="1">
    <citation type="journal article" date="2020" name="Microb. Genom.">
        <title>Genetic diversity of clinical and environmental Mucorales isolates obtained from an investigation of mucormycosis cases among solid organ transplant recipients.</title>
        <authorList>
            <person name="Nguyen M.H."/>
            <person name="Kaul D."/>
            <person name="Muto C."/>
            <person name="Cheng S.J."/>
            <person name="Richter R.A."/>
            <person name="Bruno V.M."/>
            <person name="Liu G."/>
            <person name="Beyhan S."/>
            <person name="Sundermann A.J."/>
            <person name="Mounaud S."/>
            <person name="Pasculle A.W."/>
            <person name="Nierman W.C."/>
            <person name="Driscoll E."/>
            <person name="Cumbie R."/>
            <person name="Clancy C.J."/>
            <person name="Dupont C.L."/>
        </authorList>
    </citation>
    <scope>NUCLEOTIDE SEQUENCE [LARGE SCALE GENOMIC DNA]</scope>
    <source>
        <strain evidence="2 3">GL24</strain>
    </source>
</reference>
<feature type="region of interest" description="Disordered" evidence="1">
    <location>
        <begin position="1"/>
        <end position="43"/>
    </location>
</feature>
<evidence type="ECO:0000313" key="3">
    <source>
        <dbReference type="Proteomes" id="UP000740926"/>
    </source>
</evidence>
<name>A0A9P6Y2Z9_9FUNG</name>
<keyword evidence="3" id="KW-1185">Reference proteome</keyword>
<sequence length="162" mass="18023">MLGFALTAQRDRKPAGDARGQLGRGRRVGAGHETGALHLDGRQRHLIGRAEPARHPAHRMRFQLRATRDAHRRGQLGSRATQVELGHAARRERPQIVRVHHLEQRLGEFGVVVVQLLVDAGAQQCERFDHAFDVRILAGLARQPETGGDLRIPFGEVARRTA</sequence>
<evidence type="ECO:0000313" key="2">
    <source>
        <dbReference type="EMBL" id="KAG1537955.1"/>
    </source>
</evidence>
<comment type="caution">
    <text evidence="2">The sequence shown here is derived from an EMBL/GenBank/DDBJ whole genome shotgun (WGS) entry which is preliminary data.</text>
</comment>
<dbReference type="Proteomes" id="UP000740926">
    <property type="component" value="Unassembled WGS sequence"/>
</dbReference>
<dbReference type="AlphaFoldDB" id="A0A9P6Y2Z9"/>
<gene>
    <name evidence="2" type="ORF">G6F50_014759</name>
</gene>
<accession>A0A9P6Y2Z9</accession>